<dbReference type="PANTHER" id="PTHR35480:SF1">
    <property type="entry name" value="MATERNAL EFFECT EMBRYO ARREST 22"/>
    <property type="match status" value="1"/>
</dbReference>
<accession>A0A8S9I705</accession>
<dbReference type="Proteomes" id="UP000712281">
    <property type="component" value="Unassembled WGS sequence"/>
</dbReference>
<feature type="compositionally biased region" description="Polar residues" evidence="1">
    <location>
        <begin position="387"/>
        <end position="402"/>
    </location>
</feature>
<evidence type="ECO:0000256" key="1">
    <source>
        <dbReference type="SAM" id="MobiDB-lite"/>
    </source>
</evidence>
<comment type="caution">
    <text evidence="2">The sequence shown here is derived from an EMBL/GenBank/DDBJ whole genome shotgun (WGS) entry which is preliminary data.</text>
</comment>
<protein>
    <submittedName>
        <fullName evidence="2">Uncharacterized protein</fullName>
    </submittedName>
</protein>
<evidence type="ECO:0000313" key="3">
    <source>
        <dbReference type="Proteomes" id="UP000712281"/>
    </source>
</evidence>
<dbReference type="PANTHER" id="PTHR35480">
    <property type="entry name" value="MATERNAL EFFECT EMBRYO ARREST 22"/>
    <property type="match status" value="1"/>
</dbReference>
<feature type="region of interest" description="Disordered" evidence="1">
    <location>
        <begin position="387"/>
        <end position="407"/>
    </location>
</feature>
<gene>
    <name evidence="2" type="ORF">F2Q68_00027944</name>
</gene>
<proteinExistence type="predicted"/>
<name>A0A8S9I705_BRACR</name>
<reference evidence="2" key="1">
    <citation type="submission" date="2019-12" db="EMBL/GenBank/DDBJ databases">
        <title>Genome sequencing and annotation of Brassica cretica.</title>
        <authorList>
            <person name="Studholme D.J."/>
            <person name="Sarris P.F."/>
        </authorList>
    </citation>
    <scope>NUCLEOTIDE SEQUENCE</scope>
    <source>
        <strain evidence="2">PFS-001/15</strain>
        <tissue evidence="2">Leaf</tissue>
    </source>
</reference>
<organism evidence="2 3">
    <name type="scientific">Brassica cretica</name>
    <name type="common">Mustard</name>
    <dbReference type="NCBI Taxonomy" id="69181"/>
    <lineage>
        <taxon>Eukaryota</taxon>
        <taxon>Viridiplantae</taxon>
        <taxon>Streptophyta</taxon>
        <taxon>Embryophyta</taxon>
        <taxon>Tracheophyta</taxon>
        <taxon>Spermatophyta</taxon>
        <taxon>Magnoliopsida</taxon>
        <taxon>eudicotyledons</taxon>
        <taxon>Gunneridae</taxon>
        <taxon>Pentapetalae</taxon>
        <taxon>rosids</taxon>
        <taxon>malvids</taxon>
        <taxon>Brassicales</taxon>
        <taxon>Brassicaceae</taxon>
        <taxon>Brassiceae</taxon>
        <taxon>Brassica</taxon>
    </lineage>
</organism>
<evidence type="ECO:0000313" key="2">
    <source>
        <dbReference type="EMBL" id="KAF2565591.1"/>
    </source>
</evidence>
<dbReference type="EMBL" id="QGKW02001911">
    <property type="protein sequence ID" value="KAF2565591.1"/>
    <property type="molecule type" value="Genomic_DNA"/>
</dbReference>
<sequence>MITMTSSQASQLLRPGTFCASRRLTLPVTGLCGFLREFLDNPLWIAEPGLLILAPLYLSFCSFEHNYIFFSWTLRDHEEFKVKINVLVETAPTVPEEVFLGNKGLNDVENYELSRLVYLLVRREPRSDHHKKVRFLHSLALVRRFESVFRKNHSDARCQLVASSGSQEEAHKLSTQLIAKSKQGVRESVSGTISQLESPTGGSRKLQTSQVISSKTSFSDRQLLASQGTEKFTVTTSAEIAKDRPNIQPTKSSKIDTRTKGNPCLMAENYLQRRQRDRHEVANEHFLKRKRMPEAVESRKHMCLSTAKGHGSVASFVEDVVAIDYMKLLELDNPEEEICYKRARESLLSPDLPKVDFLDGVDLNEEKDPATALDLVTSNSVELCDTIDSSEAPSGNTQNASVTVKRPPESTTLHGHILKHFVLFSNIEDQNSIITIFHAANNCNQRCPSVTRAQWAVPAILFSLKMEETLLPQERVCVFLSLLLHHFSAVSSMKTGNILDEDSCSFLDSFSKHIAGVMADTEAGGILSEFLEEILSLLQNLLSEQRVWYSAKSSETTESDLSIPVTMNGENVTLVNRIALLDHLVAGSAILAAICTAVDRVGFIREASFEILHKHCREKTSVPLTILHGTEKFTVTTSAEIAKDRPNIQPTKSSKIDTRTKGNPCLVAENNLQRRQRDSHEVANEHFLKRKRMPEAVESRKHMCLSTAKGHGSVASYVEDVVAIDYMKLLELDNPEEEICYKMARESLLSPDLPQVDFLVDDVVNEDKNHAMALELGTSSNIMDLCGTINSSEASGNTQNASVKMPPESTTLHGHILKYFVVFSNMEDQNSIIKIFHAANNCIQRCPSVIRALWAVPAILFSLKMEENLLAQERVCVFLSLLLQHFSAVSSMKIGNILDDDSCSCLDSFSKHIAGVMADTEAGGILSEFLEEILSLLQNLLSEQRVWYSAKSSETAESDLSIPVTMNGENVTLVSRIALLDHLVAGSAILAAICTAVDRVGFIREASFEILHKHCREKTSVPLTILHVFTHIAGEKMMSSSDHDISNAVLKSIVMFLEEKHFGTVEGNAKLHPGKNRCPFSYKSSSLEAMSSMLIEIVQEFTQSNNLHQSLTDIRPEYKKIQLVMTRDQSVPLCDILSLVELIGCYTEWDWTSENIVAPLLKMLGTPLSINLTVAIVSLLGQLSSIGVDADGCENEGISNLREKLSAFLQCETTLKAGFAVQIATVCSLLKTLQLDFSTVFRGKTAMLPGCGDQSLSASANLFTKWFSLLSDEQRVFTTEERVCVFLSLLLHHFSAVSSMKTGNILDEDSCSFLDSFSKHIAGVMADTEAGGILSEFLEEILSLLQNLLSEQRVWYSAKSSETTESDLSIPVTMNGENVTLVNRIALLDHLVAGSAILAAICTAVDRVGFIREASFEILHKHCREKTSVPLTILHVFTHIAGEKMMSSSDHNISNAVLKSIVMFLEEKHFGTVEGNAKLYPGKNQCHFSDRSFSLEDIALMLMESVQEFTQSNTLNQSLTEFRPEYKKIQLVWARDQSLTLCDILSLVELIACYTEWDWTSENIVAPLLKMLGMPLSIYLTVAIVSLLGQLSSIGVDAAGGGFEHEGISTLREKLSAFLQCETTLKAGFAVQIATVCSLLKTLQLDFSTVFRGKTTMLPGCGDQSLSASANLVTKWFSLLSDEQRVFTTKILQFSVVK</sequence>